<dbReference type="AlphaFoldDB" id="A0AAN8R8V2"/>
<proteinExistence type="predicted"/>
<name>A0AAN8R8V2_9PEZI</name>
<dbReference type="Pfam" id="PF01823">
    <property type="entry name" value="MACPF"/>
    <property type="match status" value="1"/>
</dbReference>
<sequence>MTSPKITEMAIAFEAPQGKLIGAVFLSDLKLSFEELTLANLRTYAKIPKELLFTTLSLGYIADDTKISRYMQCTPEGQAIITKGANSPSTKMVFKLYALDNNKSQTEAEDVEKKRIEEAEKKKSENEKIMAEMNKNSTEFQKAGDKKVEDASNVKPVNVIAFGPDTLLVSKDSDHAASGSSGTITRVSDITADERRAFLLDQRCFHGYTEYYDAKTGQWEHKTAIKQAWQLRPAKYAPFTTDLSNYKVTPEDPCLPSFSTMDKSGIEETITKSTWQRAMLEAGFHSTTVSTKVSGVIPSAGVGIGGLGSGDYSKSTSKAEQKKDENTQHVTIYKQPRAEVIFDIDLLDLTPECRKDILRIKDAQGAKEFFENYGECFSTRFLLGGRLYTSKKMNLEEVSAAEAEIVRIGGKSGFEVGVPGVAKGGLEVGHQRGSSSEDKDGKLDQKYDSIWSCIGGDPGKCADVRGWQTSVSDYKTWRVFDRQGIYTMQALLSHIAFPLFVRIHCAKTLKEMPSFYLPRFIDDYYDDEDLRAGIDTIANLVFYRREPVASGDSTQQPAREAFERENLLARAIENHYEGDKKKSGSQYEDFMKRGNGIKLSKVVAQKDSEFVPYVRRINDTKLRLQVLELDYSRGKAMVDSGEIKSKKALEDLQNKLKRTEEEIKAKNRRLRLDELSIKEIGEEKEQYAKELEDSIIKDMGKMPWHKLTLGQKASFAAWQATSGCIRMF</sequence>
<feature type="coiled-coil region" evidence="1">
    <location>
        <begin position="642"/>
        <end position="676"/>
    </location>
</feature>
<keyword evidence="1" id="KW-0175">Coiled coil</keyword>
<evidence type="ECO:0000256" key="1">
    <source>
        <dbReference type="SAM" id="Coils"/>
    </source>
</evidence>
<feature type="domain" description="MACPF" evidence="2">
    <location>
        <begin position="312"/>
        <end position="473"/>
    </location>
</feature>
<protein>
    <recommendedName>
        <fullName evidence="2">MACPF domain-containing protein</fullName>
    </recommendedName>
</protein>
<keyword evidence="4" id="KW-1185">Reference proteome</keyword>
<accession>A0AAN8R8V2</accession>
<evidence type="ECO:0000313" key="3">
    <source>
        <dbReference type="EMBL" id="KAK6329601.1"/>
    </source>
</evidence>
<evidence type="ECO:0000313" key="4">
    <source>
        <dbReference type="Proteomes" id="UP001313282"/>
    </source>
</evidence>
<comment type="caution">
    <text evidence="3">The sequence shown here is derived from an EMBL/GenBank/DDBJ whole genome shotgun (WGS) entry which is preliminary data.</text>
</comment>
<dbReference type="Proteomes" id="UP001313282">
    <property type="component" value="Unassembled WGS sequence"/>
</dbReference>
<evidence type="ECO:0000259" key="2">
    <source>
        <dbReference type="Pfam" id="PF01823"/>
    </source>
</evidence>
<feature type="coiled-coil region" evidence="1">
    <location>
        <begin position="102"/>
        <end position="136"/>
    </location>
</feature>
<reference evidence="3 4" key="1">
    <citation type="submission" date="2019-10" db="EMBL/GenBank/DDBJ databases">
        <authorList>
            <person name="Palmer J.M."/>
        </authorList>
    </citation>
    <scope>NUCLEOTIDE SEQUENCE [LARGE SCALE GENOMIC DNA]</scope>
    <source>
        <strain evidence="3 4">TWF718</strain>
    </source>
</reference>
<gene>
    <name evidence="3" type="ORF">TWF718_003567</name>
</gene>
<organism evidence="3 4">
    <name type="scientific">Orbilia javanica</name>
    <dbReference type="NCBI Taxonomy" id="47235"/>
    <lineage>
        <taxon>Eukaryota</taxon>
        <taxon>Fungi</taxon>
        <taxon>Dikarya</taxon>
        <taxon>Ascomycota</taxon>
        <taxon>Pezizomycotina</taxon>
        <taxon>Orbiliomycetes</taxon>
        <taxon>Orbiliales</taxon>
        <taxon>Orbiliaceae</taxon>
        <taxon>Orbilia</taxon>
    </lineage>
</organism>
<dbReference type="InterPro" id="IPR020864">
    <property type="entry name" value="MACPF"/>
</dbReference>
<dbReference type="EMBL" id="JAVHNR010000015">
    <property type="protein sequence ID" value="KAK6329601.1"/>
    <property type="molecule type" value="Genomic_DNA"/>
</dbReference>